<proteinExistence type="inferred from homology"/>
<comment type="similarity">
    <text evidence="1">Belongs to the bacterial ribosomal protein bL9 family.</text>
</comment>
<evidence type="ECO:0000256" key="3">
    <source>
        <dbReference type="ARBA" id="ARBA00022884"/>
    </source>
</evidence>
<dbReference type="InterPro" id="IPR009027">
    <property type="entry name" value="Ribosomal_bL9/RNase_H1_N"/>
</dbReference>
<keyword evidence="2" id="KW-0699">rRNA-binding</keyword>
<dbReference type="InterPro" id="IPR000244">
    <property type="entry name" value="Ribosomal_bL9"/>
</dbReference>
<dbReference type="InterPro" id="IPR020070">
    <property type="entry name" value="Ribosomal_bL9_N"/>
</dbReference>
<dbReference type="GO" id="GO:0005840">
    <property type="term" value="C:ribosome"/>
    <property type="evidence" value="ECO:0007669"/>
    <property type="project" value="UniProtKB-KW"/>
</dbReference>
<keyword evidence="5" id="KW-0687">Ribonucleoprotein</keyword>
<dbReference type="InterPro" id="IPR036935">
    <property type="entry name" value="Ribosomal_bL9_N_sf"/>
</dbReference>
<dbReference type="GO" id="GO:0003735">
    <property type="term" value="F:structural constituent of ribosome"/>
    <property type="evidence" value="ECO:0007669"/>
    <property type="project" value="InterPro"/>
</dbReference>
<name>A0A382D448_9ZZZZ</name>
<dbReference type="GO" id="GO:0006412">
    <property type="term" value="P:translation"/>
    <property type="evidence" value="ECO:0007669"/>
    <property type="project" value="InterPro"/>
</dbReference>
<keyword evidence="6" id="KW-0175">Coiled coil</keyword>
<dbReference type="Gene3D" id="3.40.5.10">
    <property type="entry name" value="Ribosomal protein L9, N-terminal domain"/>
    <property type="match status" value="1"/>
</dbReference>
<reference evidence="8" key="1">
    <citation type="submission" date="2018-05" db="EMBL/GenBank/DDBJ databases">
        <authorList>
            <person name="Lanie J.A."/>
            <person name="Ng W.-L."/>
            <person name="Kazmierczak K.M."/>
            <person name="Andrzejewski T.M."/>
            <person name="Davidsen T.M."/>
            <person name="Wayne K.J."/>
            <person name="Tettelin H."/>
            <person name="Glass J.I."/>
            <person name="Rusch D."/>
            <person name="Podicherti R."/>
            <person name="Tsui H.-C.T."/>
            <person name="Winkler M.E."/>
        </authorList>
    </citation>
    <scope>NUCLEOTIDE SEQUENCE</scope>
</reference>
<keyword evidence="4" id="KW-0689">Ribosomal protein</keyword>
<keyword evidence="3" id="KW-0694">RNA-binding</keyword>
<dbReference type="GO" id="GO:1990904">
    <property type="term" value="C:ribonucleoprotein complex"/>
    <property type="evidence" value="ECO:0007669"/>
    <property type="project" value="UniProtKB-KW"/>
</dbReference>
<evidence type="ECO:0000259" key="7">
    <source>
        <dbReference type="PROSITE" id="PS00651"/>
    </source>
</evidence>
<evidence type="ECO:0000313" key="8">
    <source>
        <dbReference type="EMBL" id="SVB33200.1"/>
    </source>
</evidence>
<dbReference type="SUPFAM" id="SSF55658">
    <property type="entry name" value="L9 N-domain-like"/>
    <property type="match status" value="1"/>
</dbReference>
<dbReference type="AlphaFoldDB" id="A0A382D448"/>
<sequence length="147" mass="17238">MKVILTTNIKKLGKIGELVKVKDGYARNYLFPKKMALRENKKNIEHYEKIKEEIQIKENKRLEKAKDLLSNIKKLKIEFKKEADENNQLYGSISKKEIISFLKEKDIKILADDIKIILPIRSLGEHKIEINPYEGIEDTINIFVNKN</sequence>
<gene>
    <name evidence="8" type="ORF">METZ01_LOCUS186054</name>
</gene>
<dbReference type="SUPFAM" id="SSF55653">
    <property type="entry name" value="Ribosomal protein L9 C-domain"/>
    <property type="match status" value="1"/>
</dbReference>
<dbReference type="Pfam" id="PF01281">
    <property type="entry name" value="Ribosomal_L9_N"/>
    <property type="match status" value="1"/>
</dbReference>
<feature type="domain" description="Ribosomal protein L9" evidence="7">
    <location>
        <begin position="13"/>
        <end position="40"/>
    </location>
</feature>
<dbReference type="GO" id="GO:0019843">
    <property type="term" value="F:rRNA binding"/>
    <property type="evidence" value="ECO:0007669"/>
    <property type="project" value="UniProtKB-KW"/>
</dbReference>
<dbReference type="InterPro" id="IPR020594">
    <property type="entry name" value="Ribosomal_bL9_bac/chp"/>
</dbReference>
<accession>A0A382D448</accession>
<dbReference type="InterPro" id="IPR020069">
    <property type="entry name" value="Ribosomal_bL9_C"/>
</dbReference>
<protein>
    <recommendedName>
        <fullName evidence="7">Ribosomal protein L9 domain-containing protein</fullName>
    </recommendedName>
</protein>
<dbReference type="InterPro" id="IPR036791">
    <property type="entry name" value="Ribosomal_bL9_C_sf"/>
</dbReference>
<dbReference type="PROSITE" id="PS00651">
    <property type="entry name" value="RIBOSOMAL_L9"/>
    <property type="match status" value="1"/>
</dbReference>
<evidence type="ECO:0000256" key="1">
    <source>
        <dbReference type="ARBA" id="ARBA00010605"/>
    </source>
</evidence>
<dbReference type="EMBL" id="UINC01037548">
    <property type="protein sequence ID" value="SVB33200.1"/>
    <property type="molecule type" value="Genomic_DNA"/>
</dbReference>
<evidence type="ECO:0000256" key="4">
    <source>
        <dbReference type="ARBA" id="ARBA00022980"/>
    </source>
</evidence>
<organism evidence="8">
    <name type="scientific">marine metagenome</name>
    <dbReference type="NCBI Taxonomy" id="408172"/>
    <lineage>
        <taxon>unclassified sequences</taxon>
        <taxon>metagenomes</taxon>
        <taxon>ecological metagenomes</taxon>
    </lineage>
</organism>
<dbReference type="Pfam" id="PF03948">
    <property type="entry name" value="Ribosomal_L9_C"/>
    <property type="match status" value="1"/>
</dbReference>
<evidence type="ECO:0000256" key="6">
    <source>
        <dbReference type="SAM" id="Coils"/>
    </source>
</evidence>
<dbReference type="PANTHER" id="PTHR21368">
    <property type="entry name" value="50S RIBOSOMAL PROTEIN L9"/>
    <property type="match status" value="1"/>
</dbReference>
<evidence type="ECO:0000256" key="5">
    <source>
        <dbReference type="ARBA" id="ARBA00023274"/>
    </source>
</evidence>
<dbReference type="HAMAP" id="MF_00503">
    <property type="entry name" value="Ribosomal_bL9"/>
    <property type="match status" value="1"/>
</dbReference>
<evidence type="ECO:0000256" key="2">
    <source>
        <dbReference type="ARBA" id="ARBA00022730"/>
    </source>
</evidence>
<feature type="coiled-coil region" evidence="6">
    <location>
        <begin position="37"/>
        <end position="85"/>
    </location>
</feature>
<dbReference type="Gene3D" id="3.10.430.100">
    <property type="entry name" value="Ribosomal protein L9, C-terminal domain"/>
    <property type="match status" value="1"/>
</dbReference>
<dbReference type="NCBIfam" id="TIGR00158">
    <property type="entry name" value="L9"/>
    <property type="match status" value="1"/>
</dbReference>